<name>A0A5C5ZLW6_9BACT</name>
<dbReference type="Proteomes" id="UP000320176">
    <property type="component" value="Unassembled WGS sequence"/>
</dbReference>
<feature type="transmembrane region" description="Helical" evidence="1">
    <location>
        <begin position="116"/>
        <end position="136"/>
    </location>
</feature>
<feature type="transmembrane region" description="Helical" evidence="1">
    <location>
        <begin position="54"/>
        <end position="73"/>
    </location>
</feature>
<proteinExistence type="predicted"/>
<organism evidence="2 3">
    <name type="scientific">Stieleria varia</name>
    <dbReference type="NCBI Taxonomy" id="2528005"/>
    <lineage>
        <taxon>Bacteria</taxon>
        <taxon>Pseudomonadati</taxon>
        <taxon>Planctomycetota</taxon>
        <taxon>Planctomycetia</taxon>
        <taxon>Pirellulales</taxon>
        <taxon>Pirellulaceae</taxon>
        <taxon>Stieleria</taxon>
    </lineage>
</organism>
<evidence type="ECO:0000313" key="3">
    <source>
        <dbReference type="Proteomes" id="UP000320176"/>
    </source>
</evidence>
<accession>A0A5C5ZLW6</accession>
<keyword evidence="1" id="KW-0472">Membrane</keyword>
<sequence length="179" mass="20381">MSKEPVNPYKTVGRFSIKPASPPLTEKRQVVVESIGLALVGASAIAFLIERDFIPILVLSVLGFGMYCKSFLLEIENDFLSRFVNALYLSPFVYLLTSYCVVFSDQRSTTEDALRTLTYVFLVITITEFVCMLIGFRRITFPKLLVFLQIFATNCVCYTWTCQNAWTENGQVVTCYRPF</sequence>
<evidence type="ECO:0000256" key="1">
    <source>
        <dbReference type="SAM" id="Phobius"/>
    </source>
</evidence>
<reference evidence="2 3" key="1">
    <citation type="submission" date="2019-02" db="EMBL/GenBank/DDBJ databases">
        <title>Deep-cultivation of Planctomycetes and their phenomic and genomic characterization uncovers novel biology.</title>
        <authorList>
            <person name="Wiegand S."/>
            <person name="Jogler M."/>
            <person name="Boedeker C."/>
            <person name="Pinto D."/>
            <person name="Vollmers J."/>
            <person name="Rivas-Marin E."/>
            <person name="Kohn T."/>
            <person name="Peeters S.H."/>
            <person name="Heuer A."/>
            <person name="Rast P."/>
            <person name="Oberbeckmann S."/>
            <person name="Bunk B."/>
            <person name="Jeske O."/>
            <person name="Meyerdierks A."/>
            <person name="Storesund J.E."/>
            <person name="Kallscheuer N."/>
            <person name="Luecker S."/>
            <person name="Lage O.M."/>
            <person name="Pohl T."/>
            <person name="Merkel B.J."/>
            <person name="Hornburger P."/>
            <person name="Mueller R.-W."/>
            <person name="Bruemmer F."/>
            <person name="Labrenz M."/>
            <person name="Spormann A.M."/>
            <person name="Op Den Camp H."/>
            <person name="Overmann J."/>
            <person name="Amann R."/>
            <person name="Jetten M.S.M."/>
            <person name="Mascher T."/>
            <person name="Medema M.H."/>
            <person name="Devos D.P."/>
            <person name="Kaster A.-K."/>
            <person name="Ovreas L."/>
            <person name="Rohde M."/>
            <person name="Galperin M.Y."/>
            <person name="Jogler C."/>
        </authorList>
    </citation>
    <scope>NUCLEOTIDE SEQUENCE [LARGE SCALE GENOMIC DNA]</scope>
    <source>
        <strain evidence="2 3">Pla52n</strain>
    </source>
</reference>
<dbReference type="AlphaFoldDB" id="A0A5C5ZLW6"/>
<keyword evidence="3" id="KW-1185">Reference proteome</keyword>
<keyword evidence="1" id="KW-1133">Transmembrane helix</keyword>
<feature type="transmembrane region" description="Helical" evidence="1">
    <location>
        <begin position="85"/>
        <end position="104"/>
    </location>
</feature>
<feature type="transmembrane region" description="Helical" evidence="1">
    <location>
        <begin position="30"/>
        <end position="48"/>
    </location>
</feature>
<keyword evidence="1" id="KW-0812">Transmembrane</keyword>
<evidence type="ECO:0000313" key="2">
    <source>
        <dbReference type="EMBL" id="TWT88076.1"/>
    </source>
</evidence>
<comment type="caution">
    <text evidence="2">The sequence shown here is derived from an EMBL/GenBank/DDBJ whole genome shotgun (WGS) entry which is preliminary data.</text>
</comment>
<dbReference type="EMBL" id="SJPN01000028">
    <property type="protein sequence ID" value="TWT88076.1"/>
    <property type="molecule type" value="Genomic_DNA"/>
</dbReference>
<protein>
    <submittedName>
        <fullName evidence="2">Uncharacterized protein</fullName>
    </submittedName>
</protein>
<gene>
    <name evidence="2" type="ORF">Pla52n_69270</name>
</gene>